<organism evidence="3 4">
    <name type="scientific">Neisseria zoodegmatis</name>
    <dbReference type="NCBI Taxonomy" id="326523"/>
    <lineage>
        <taxon>Bacteria</taxon>
        <taxon>Pseudomonadati</taxon>
        <taxon>Pseudomonadota</taxon>
        <taxon>Betaproteobacteria</taxon>
        <taxon>Neisseriales</taxon>
        <taxon>Neisseriaceae</taxon>
        <taxon>Neisseria</taxon>
    </lineage>
</organism>
<evidence type="ECO:0000313" key="3">
    <source>
        <dbReference type="EMBL" id="SUA36507.1"/>
    </source>
</evidence>
<feature type="region of interest" description="Disordered" evidence="1">
    <location>
        <begin position="90"/>
        <end position="114"/>
    </location>
</feature>
<dbReference type="AlphaFoldDB" id="A0A378WHX9"/>
<dbReference type="Proteomes" id="UP000254055">
    <property type="component" value="Unassembled WGS sequence"/>
</dbReference>
<gene>
    <name evidence="3" type="ORF">NCTC12229_00924</name>
</gene>
<accession>A0A378WHX9</accession>
<keyword evidence="2" id="KW-0812">Transmembrane</keyword>
<proteinExistence type="predicted"/>
<evidence type="ECO:0000313" key="4">
    <source>
        <dbReference type="Proteomes" id="UP000254055"/>
    </source>
</evidence>
<reference evidence="3 4" key="1">
    <citation type="submission" date="2018-06" db="EMBL/GenBank/DDBJ databases">
        <authorList>
            <consortium name="Pathogen Informatics"/>
            <person name="Doyle S."/>
        </authorList>
    </citation>
    <scope>NUCLEOTIDE SEQUENCE [LARGE SCALE GENOMIC DNA]</scope>
    <source>
        <strain evidence="3 4">NCTC12229</strain>
    </source>
</reference>
<evidence type="ECO:0000256" key="2">
    <source>
        <dbReference type="SAM" id="Phobius"/>
    </source>
</evidence>
<feature type="transmembrane region" description="Helical" evidence="2">
    <location>
        <begin position="21"/>
        <end position="41"/>
    </location>
</feature>
<keyword evidence="2" id="KW-0472">Membrane</keyword>
<evidence type="ECO:0000256" key="1">
    <source>
        <dbReference type="SAM" id="MobiDB-lite"/>
    </source>
</evidence>
<feature type="transmembrane region" description="Helical" evidence="2">
    <location>
        <begin position="53"/>
        <end position="69"/>
    </location>
</feature>
<name>A0A378WHX9_9NEIS</name>
<sequence length="114" mass="13641">MNVKEKYKKKYFVRLTGSAKGYRITCWCFLFIYVGVLIWFFYFNSTGTKLESIVLMFLLIAAFEIPMLLKIEKRELVEWAEEFKKKKISTHQHEKRDREATFITNANLPTKEKS</sequence>
<feature type="compositionally biased region" description="Basic and acidic residues" evidence="1">
    <location>
        <begin position="91"/>
        <end position="100"/>
    </location>
</feature>
<dbReference type="EMBL" id="UGRS01000001">
    <property type="protein sequence ID" value="SUA36507.1"/>
    <property type="molecule type" value="Genomic_DNA"/>
</dbReference>
<keyword evidence="2" id="KW-1133">Transmembrane helix</keyword>
<protein>
    <submittedName>
        <fullName evidence="3">Uncharacterized protein</fullName>
    </submittedName>
</protein>